<sequence>MIHRERLGFIQGPLPAAARDFAPNAPQTGQKGMNRRLAFGRSGDREPRREVRVQARGLQPGRQEVSGQQAAHADQ</sequence>
<name>A0ABM9FZB3_9BACL</name>
<evidence type="ECO:0000256" key="1">
    <source>
        <dbReference type="SAM" id="MobiDB-lite"/>
    </source>
</evidence>
<dbReference type="EMBL" id="CALYLO010000002">
    <property type="protein sequence ID" value="CAH8244618.1"/>
    <property type="molecule type" value="Genomic_DNA"/>
</dbReference>
<proteinExistence type="predicted"/>
<reference evidence="2" key="1">
    <citation type="submission" date="2022-06" db="EMBL/GenBank/DDBJ databases">
        <authorList>
            <person name="Dietemann V."/>
            <person name="Ory F."/>
            <person name="Dainat B."/>
            <person name="Oberhansli S."/>
        </authorList>
    </citation>
    <scope>NUCLEOTIDE SEQUENCE</scope>
    <source>
        <strain evidence="2">Ena-SAMPLE-TAB-26-04-2022-14:26:32:270-5432</strain>
    </source>
</reference>
<evidence type="ECO:0000313" key="2">
    <source>
        <dbReference type="EMBL" id="CAH8244618.1"/>
    </source>
</evidence>
<evidence type="ECO:0000313" key="3">
    <source>
        <dbReference type="Proteomes" id="UP001154322"/>
    </source>
</evidence>
<comment type="caution">
    <text evidence="2">The sequence shown here is derived from an EMBL/GenBank/DDBJ whole genome shotgun (WGS) entry which is preliminary data.</text>
</comment>
<keyword evidence="3" id="KW-1185">Reference proteome</keyword>
<accession>A0ABM9FZB3</accession>
<gene>
    <name evidence="2" type="ORF">WJ0W_001848</name>
</gene>
<organism evidence="2 3">
    <name type="scientific">Paenibacillus melissococcoides</name>
    <dbReference type="NCBI Taxonomy" id="2912268"/>
    <lineage>
        <taxon>Bacteria</taxon>
        <taxon>Bacillati</taxon>
        <taxon>Bacillota</taxon>
        <taxon>Bacilli</taxon>
        <taxon>Bacillales</taxon>
        <taxon>Paenibacillaceae</taxon>
        <taxon>Paenibacillus</taxon>
    </lineage>
</organism>
<feature type="region of interest" description="Disordered" evidence="1">
    <location>
        <begin position="22"/>
        <end position="75"/>
    </location>
</feature>
<dbReference type="Proteomes" id="UP001154322">
    <property type="component" value="Unassembled WGS sequence"/>
</dbReference>
<protein>
    <submittedName>
        <fullName evidence="2">Uncharacterized protein</fullName>
    </submittedName>
</protein>
<feature type="compositionally biased region" description="Basic and acidic residues" evidence="1">
    <location>
        <begin position="42"/>
        <end position="53"/>
    </location>
</feature>